<evidence type="ECO:0000313" key="12">
    <source>
        <dbReference type="Proteomes" id="UP000184383"/>
    </source>
</evidence>
<evidence type="ECO:0000256" key="2">
    <source>
        <dbReference type="ARBA" id="ARBA00004613"/>
    </source>
</evidence>
<keyword evidence="8" id="KW-0378">Hydrolase</keyword>
<comment type="cofactor">
    <cofactor evidence="1">
        <name>Zn(2+)</name>
        <dbReference type="ChEBI" id="CHEBI:29105"/>
    </cofactor>
</comment>
<dbReference type="InterPro" id="IPR032466">
    <property type="entry name" value="Metal_Hydrolase"/>
</dbReference>
<dbReference type="InterPro" id="IPR006330">
    <property type="entry name" value="Ado/ade_deaminase"/>
</dbReference>
<dbReference type="Pfam" id="PF00962">
    <property type="entry name" value="A_deaminase"/>
    <property type="match status" value="1"/>
</dbReference>
<organism evidence="11 12">
    <name type="scientific">Aspergillus wentii DTO 134E9</name>
    <dbReference type="NCBI Taxonomy" id="1073089"/>
    <lineage>
        <taxon>Eukaryota</taxon>
        <taxon>Fungi</taxon>
        <taxon>Dikarya</taxon>
        <taxon>Ascomycota</taxon>
        <taxon>Pezizomycotina</taxon>
        <taxon>Eurotiomycetes</taxon>
        <taxon>Eurotiomycetidae</taxon>
        <taxon>Eurotiales</taxon>
        <taxon>Aspergillaceae</taxon>
        <taxon>Aspergillus</taxon>
        <taxon>Aspergillus subgen. Cremei</taxon>
    </lineage>
</organism>
<comment type="catalytic activity">
    <reaction evidence="9">
        <text>adenosine + H2O + H(+) = inosine + NH4(+)</text>
        <dbReference type="Rhea" id="RHEA:24408"/>
        <dbReference type="ChEBI" id="CHEBI:15377"/>
        <dbReference type="ChEBI" id="CHEBI:15378"/>
        <dbReference type="ChEBI" id="CHEBI:16335"/>
        <dbReference type="ChEBI" id="CHEBI:17596"/>
        <dbReference type="ChEBI" id="CHEBI:28938"/>
        <dbReference type="EC" id="3.5.4.4"/>
    </reaction>
</comment>
<proteinExistence type="inferred from homology"/>
<keyword evidence="5" id="KW-0964">Secreted</keyword>
<evidence type="ECO:0000256" key="5">
    <source>
        <dbReference type="ARBA" id="ARBA00022525"/>
    </source>
</evidence>
<dbReference type="GO" id="GO:0004000">
    <property type="term" value="F:adenosine deaminase activity"/>
    <property type="evidence" value="ECO:0007669"/>
    <property type="project" value="TreeGrafter"/>
</dbReference>
<evidence type="ECO:0000256" key="3">
    <source>
        <dbReference type="ARBA" id="ARBA00006083"/>
    </source>
</evidence>
<dbReference type="PANTHER" id="PTHR11409">
    <property type="entry name" value="ADENOSINE DEAMINASE"/>
    <property type="match status" value="1"/>
</dbReference>
<name>A0A1L9RZI5_ASPWE</name>
<dbReference type="EC" id="3.5.4.4" evidence="4"/>
<dbReference type="RefSeq" id="XP_040693933.1">
    <property type="nucleotide sequence ID" value="XM_040836905.1"/>
</dbReference>
<dbReference type="PANTHER" id="PTHR11409:SF39">
    <property type="entry name" value="ADENOSINE DEAMINASE 2"/>
    <property type="match status" value="1"/>
</dbReference>
<dbReference type="AlphaFoldDB" id="A0A1L9RZI5"/>
<keyword evidence="7" id="KW-0732">Signal</keyword>
<dbReference type="GO" id="GO:0005576">
    <property type="term" value="C:extracellular region"/>
    <property type="evidence" value="ECO:0007669"/>
    <property type="project" value="UniProtKB-SubCell"/>
</dbReference>
<evidence type="ECO:0000256" key="9">
    <source>
        <dbReference type="ARBA" id="ARBA00047764"/>
    </source>
</evidence>
<dbReference type="InterPro" id="IPR001365">
    <property type="entry name" value="A_deaminase_dom"/>
</dbReference>
<gene>
    <name evidence="11" type="ORF">ASPWEDRAFT_47124</name>
</gene>
<dbReference type="EMBL" id="KV878209">
    <property type="protein sequence ID" value="OJJ40257.1"/>
    <property type="molecule type" value="Genomic_DNA"/>
</dbReference>
<comment type="similarity">
    <text evidence="3">Belongs to the metallo-dependent hydrolases superfamily. Adenosine and AMP deaminases family. ADGF subfamily.</text>
</comment>
<dbReference type="STRING" id="1073089.A0A1L9RZI5"/>
<dbReference type="OrthoDB" id="7202371at2759"/>
<dbReference type="GO" id="GO:0046103">
    <property type="term" value="P:inosine biosynthetic process"/>
    <property type="evidence" value="ECO:0007669"/>
    <property type="project" value="TreeGrafter"/>
</dbReference>
<dbReference type="FunFam" id="3.20.20.140:FF:000017">
    <property type="entry name" value="Adenosine deaminase 2"/>
    <property type="match status" value="1"/>
</dbReference>
<dbReference type="VEuPathDB" id="FungiDB:ASPWEDRAFT_47124"/>
<accession>A0A1L9RZI5</accession>
<evidence type="ECO:0000313" key="11">
    <source>
        <dbReference type="EMBL" id="OJJ40257.1"/>
    </source>
</evidence>
<comment type="subcellular location">
    <subcellularLocation>
        <location evidence="2">Secreted</location>
    </subcellularLocation>
</comment>
<dbReference type="SUPFAM" id="SSF51556">
    <property type="entry name" value="Metallo-dependent hydrolases"/>
    <property type="match status" value="1"/>
</dbReference>
<feature type="domain" description="Adenosine deaminase" evidence="10">
    <location>
        <begin position="233"/>
        <end position="528"/>
    </location>
</feature>
<sequence>MGTDDLDWELEEGVPQVEDPFIQQYLKGRNSLILEEQKQRHDFNLRKSLSPTAAKACEIVSKIRARELKEVWTKGMNESAAHQSDEILYPGVMFNLAKGRMEHTDLWKIVQKMPKGSLLHAHMDAMFEIDFLIEQAFSTPGIHMLASRPLITPKDYDEAPIMFQYSSRPREEPDNETTMWTATYVPSTLINIHKAASSFPGKGEAGFRDWLKSRCILTPDHSYNHHHGVDAIWGIFQRTFPIINSLLNYEPILRSCLQHMFKQLAADGVRYVDFRIAFVFQYRREGHETPEEGYVEWCRVFKDELKRFKATEEGKDFYGARIIWTTIRRLSNRDITESMKQCIAVKQALPDVICGFDVVGQEDQGRSLSDLVPVLFWFRKRCVEEEVEIPFFFHAGECLGDGDETDHNLFDAILMGTRRIGHGFSLYKHPLLIELVKQKRILVECCPISNEILRLASSIKAHPLPALLSRGVSVSLCNDDPAILGHGQNGLTHDFWQSVQGLENMGLSGLAMMVENSIRWSCYEDQSTAEWQADISDGILGDGLKAARLREWYADFEKFCEWVVQEFAEAEFDD</sequence>
<dbReference type="Gene3D" id="3.20.20.140">
    <property type="entry name" value="Metal-dependent hydrolases"/>
    <property type="match status" value="1"/>
</dbReference>
<dbReference type="GO" id="GO:0006154">
    <property type="term" value="P:adenosine catabolic process"/>
    <property type="evidence" value="ECO:0007669"/>
    <property type="project" value="TreeGrafter"/>
</dbReference>
<keyword evidence="12" id="KW-1185">Reference proteome</keyword>
<dbReference type="GeneID" id="63752753"/>
<protein>
    <recommendedName>
        <fullName evidence="4">adenosine deaminase</fullName>
        <ecNumber evidence="4">3.5.4.4</ecNumber>
    </recommendedName>
</protein>
<dbReference type="Proteomes" id="UP000184383">
    <property type="component" value="Unassembled WGS sequence"/>
</dbReference>
<evidence type="ECO:0000256" key="8">
    <source>
        <dbReference type="ARBA" id="ARBA00022801"/>
    </source>
</evidence>
<reference evidence="12" key="1">
    <citation type="journal article" date="2017" name="Genome Biol.">
        <title>Comparative genomics reveals high biological diversity and specific adaptations in the industrially and medically important fungal genus Aspergillus.</title>
        <authorList>
            <person name="de Vries R.P."/>
            <person name="Riley R."/>
            <person name="Wiebenga A."/>
            <person name="Aguilar-Osorio G."/>
            <person name="Amillis S."/>
            <person name="Uchima C.A."/>
            <person name="Anderluh G."/>
            <person name="Asadollahi M."/>
            <person name="Askin M."/>
            <person name="Barry K."/>
            <person name="Battaglia E."/>
            <person name="Bayram O."/>
            <person name="Benocci T."/>
            <person name="Braus-Stromeyer S.A."/>
            <person name="Caldana C."/>
            <person name="Canovas D."/>
            <person name="Cerqueira G.C."/>
            <person name="Chen F."/>
            <person name="Chen W."/>
            <person name="Choi C."/>
            <person name="Clum A."/>
            <person name="Dos Santos R.A."/>
            <person name="Damasio A.R."/>
            <person name="Diallinas G."/>
            <person name="Emri T."/>
            <person name="Fekete E."/>
            <person name="Flipphi M."/>
            <person name="Freyberg S."/>
            <person name="Gallo A."/>
            <person name="Gournas C."/>
            <person name="Habgood R."/>
            <person name="Hainaut M."/>
            <person name="Harispe M.L."/>
            <person name="Henrissat B."/>
            <person name="Hilden K.S."/>
            <person name="Hope R."/>
            <person name="Hossain A."/>
            <person name="Karabika E."/>
            <person name="Karaffa L."/>
            <person name="Karanyi Z."/>
            <person name="Krasevec N."/>
            <person name="Kuo A."/>
            <person name="Kusch H."/>
            <person name="LaButti K."/>
            <person name="Lagendijk E.L."/>
            <person name="Lapidus A."/>
            <person name="Levasseur A."/>
            <person name="Lindquist E."/>
            <person name="Lipzen A."/>
            <person name="Logrieco A.F."/>
            <person name="MacCabe A."/>
            <person name="Maekelae M.R."/>
            <person name="Malavazi I."/>
            <person name="Melin P."/>
            <person name="Meyer V."/>
            <person name="Mielnichuk N."/>
            <person name="Miskei M."/>
            <person name="Molnar A.P."/>
            <person name="Mule G."/>
            <person name="Ngan C.Y."/>
            <person name="Orejas M."/>
            <person name="Orosz E."/>
            <person name="Ouedraogo J.P."/>
            <person name="Overkamp K.M."/>
            <person name="Park H.-S."/>
            <person name="Perrone G."/>
            <person name="Piumi F."/>
            <person name="Punt P.J."/>
            <person name="Ram A.F."/>
            <person name="Ramon A."/>
            <person name="Rauscher S."/>
            <person name="Record E."/>
            <person name="Riano-Pachon D.M."/>
            <person name="Robert V."/>
            <person name="Roehrig J."/>
            <person name="Ruller R."/>
            <person name="Salamov A."/>
            <person name="Salih N.S."/>
            <person name="Samson R.A."/>
            <person name="Sandor E."/>
            <person name="Sanguinetti M."/>
            <person name="Schuetze T."/>
            <person name="Sepcic K."/>
            <person name="Shelest E."/>
            <person name="Sherlock G."/>
            <person name="Sophianopoulou V."/>
            <person name="Squina F.M."/>
            <person name="Sun H."/>
            <person name="Susca A."/>
            <person name="Todd R.B."/>
            <person name="Tsang A."/>
            <person name="Unkles S.E."/>
            <person name="van de Wiele N."/>
            <person name="van Rossen-Uffink D."/>
            <person name="Oliveira J.V."/>
            <person name="Vesth T.C."/>
            <person name="Visser J."/>
            <person name="Yu J.-H."/>
            <person name="Zhou M."/>
            <person name="Andersen M.R."/>
            <person name="Archer D.B."/>
            <person name="Baker S.E."/>
            <person name="Benoit I."/>
            <person name="Brakhage A.A."/>
            <person name="Braus G.H."/>
            <person name="Fischer R."/>
            <person name="Frisvad J.C."/>
            <person name="Goldman G.H."/>
            <person name="Houbraken J."/>
            <person name="Oakley B."/>
            <person name="Pocsi I."/>
            <person name="Scazzocchio C."/>
            <person name="Seiboth B."/>
            <person name="vanKuyk P.A."/>
            <person name="Wortman J."/>
            <person name="Dyer P.S."/>
            <person name="Grigoriev I.V."/>
        </authorList>
    </citation>
    <scope>NUCLEOTIDE SEQUENCE [LARGE SCALE GENOMIC DNA]</scope>
    <source>
        <strain evidence="12">DTO 134E9</strain>
    </source>
</reference>
<evidence type="ECO:0000256" key="1">
    <source>
        <dbReference type="ARBA" id="ARBA00001947"/>
    </source>
</evidence>
<dbReference type="GO" id="GO:0046872">
    <property type="term" value="F:metal ion binding"/>
    <property type="evidence" value="ECO:0007669"/>
    <property type="project" value="UniProtKB-KW"/>
</dbReference>
<keyword evidence="6" id="KW-0479">Metal-binding</keyword>
<evidence type="ECO:0000256" key="7">
    <source>
        <dbReference type="ARBA" id="ARBA00022729"/>
    </source>
</evidence>
<evidence type="ECO:0000256" key="6">
    <source>
        <dbReference type="ARBA" id="ARBA00022723"/>
    </source>
</evidence>
<evidence type="ECO:0000259" key="10">
    <source>
        <dbReference type="Pfam" id="PF00962"/>
    </source>
</evidence>
<evidence type="ECO:0000256" key="4">
    <source>
        <dbReference type="ARBA" id="ARBA00012784"/>
    </source>
</evidence>